<dbReference type="Proteomes" id="UP000324897">
    <property type="component" value="Chromosome 2"/>
</dbReference>
<comment type="subcellular location">
    <subcellularLocation>
        <location evidence="1">Membrane</location>
    </subcellularLocation>
</comment>
<dbReference type="InterPro" id="IPR038898">
    <property type="entry name" value="BROX"/>
</dbReference>
<evidence type="ECO:0000256" key="5">
    <source>
        <dbReference type="ARBA" id="ARBA00022729"/>
    </source>
</evidence>
<dbReference type="FunFam" id="3.80.10.10:FF:000400">
    <property type="entry name" value="Nuclear pore complex protein NUP107"/>
    <property type="match status" value="1"/>
</dbReference>
<evidence type="ECO:0000256" key="4">
    <source>
        <dbReference type="ARBA" id="ARBA00022692"/>
    </source>
</evidence>
<comment type="similarity">
    <text evidence="2">Belongs to the BROX family.</text>
</comment>
<evidence type="ECO:0000259" key="9">
    <source>
        <dbReference type="SMART" id="SM01041"/>
    </source>
</evidence>
<dbReference type="InterPro" id="IPR001611">
    <property type="entry name" value="Leu-rich_rpt"/>
</dbReference>
<dbReference type="Pfam" id="PF00560">
    <property type="entry name" value="LRR_1"/>
    <property type="match status" value="7"/>
</dbReference>
<keyword evidence="4" id="KW-0812">Transmembrane</keyword>
<keyword evidence="11" id="KW-1185">Reference proteome</keyword>
<protein>
    <recommendedName>
        <fullName evidence="9">BRO1 domain-containing protein</fullName>
    </recommendedName>
</protein>
<evidence type="ECO:0000256" key="3">
    <source>
        <dbReference type="ARBA" id="ARBA00022614"/>
    </source>
</evidence>
<dbReference type="EMBL" id="RWGY01000013">
    <property type="protein sequence ID" value="TVU25258.1"/>
    <property type="molecule type" value="Genomic_DNA"/>
</dbReference>
<feature type="non-terminal residue" evidence="10">
    <location>
        <position position="1"/>
    </location>
</feature>
<proteinExistence type="inferred from homology"/>
<dbReference type="FunFam" id="3.80.10.10:FF:000024">
    <property type="entry name" value="Somatic embryogenesis receptor kinase 1"/>
    <property type="match status" value="1"/>
</dbReference>
<dbReference type="OrthoDB" id="1855524at2759"/>
<dbReference type="InterPro" id="IPR013210">
    <property type="entry name" value="LRR_N_plant-typ"/>
</dbReference>
<evidence type="ECO:0000313" key="10">
    <source>
        <dbReference type="EMBL" id="TVU25258.1"/>
    </source>
</evidence>
<accession>A0A5J9UPG9</accession>
<dbReference type="Gene3D" id="1.25.40.280">
    <property type="entry name" value="alix/aip1 like domains"/>
    <property type="match status" value="1"/>
</dbReference>
<gene>
    <name evidence="10" type="ORF">EJB05_27748</name>
</gene>
<evidence type="ECO:0000256" key="1">
    <source>
        <dbReference type="ARBA" id="ARBA00004370"/>
    </source>
</evidence>
<organism evidence="10 11">
    <name type="scientific">Eragrostis curvula</name>
    <name type="common">weeping love grass</name>
    <dbReference type="NCBI Taxonomy" id="38414"/>
    <lineage>
        <taxon>Eukaryota</taxon>
        <taxon>Viridiplantae</taxon>
        <taxon>Streptophyta</taxon>
        <taxon>Embryophyta</taxon>
        <taxon>Tracheophyta</taxon>
        <taxon>Spermatophyta</taxon>
        <taxon>Magnoliopsida</taxon>
        <taxon>Liliopsida</taxon>
        <taxon>Poales</taxon>
        <taxon>Poaceae</taxon>
        <taxon>PACMAD clade</taxon>
        <taxon>Chloridoideae</taxon>
        <taxon>Eragrostideae</taxon>
        <taxon>Eragrostidinae</taxon>
        <taxon>Eragrostis</taxon>
    </lineage>
</organism>
<sequence>MCSPSSHSFLLGSTSSGHLPAAAILAHIMGCGPSIPKKYSIGGKGRKRRSIIQEVAVFVPTVRIPVASDIVHPLRGLVSKDLVERLSTLRVHVVALAEEIYYSDVSAVSELQHALEEYLPVVLGLTMKESRLESSVQFRWKTLDDDQECCLASAWYEVLSIVHMMAMLALFEANLILIPKNGQSGGERKVSEDAKKDVVDSLLRASGCLDYSVHRILVQIPAQVKKSFPSYLQEGMLEAISIQALAQLGLASECEKATLSVKRRLACEQVSYFSQAHYCLSGCDTSDSYGKKLLLFLKWKCMEAKAVAYYYHGLVLDKGGEAANHISAVCCLSAADDLLSESKRACLSFCLANPVTRVPPPWGVMKNMHKKIPDVAYKKFQVYGHLFEQDKNSALQSIPDLPEFALSLRPEGYELPSTDSVWENVNCQPQIQSLKEHLNDDEDQGLHPMIYLEVGKWAYFRTCLAHNHQRDAKTTKPSKWKTKENLIQSSSNQETSAMAYWSAAQRAAVLLRLTGVIVLATLASCNTEESKGDILYEERLAWEDPHIAELGSDSCQSLHLGSGECRSLRASDTSTGRIEEPPVLLYGNRLNGSIPSSLGKLSQLVSLDLQQNNLIGTIPTSLGAISSLQFLRLSENMLTGTIPPSIGNLRSLEFLELQNNELSGSIPATIGNIKTLAYLNVRNNSLDGTARTPEMRGMASRFETAAAALVAGVLALATLASCNTEGDILYAQRQSWYDPNNVLESWDPTLVNPCTWFHVTCNNDNTVVRVDLGNAGLAGPLLPGLGRMKNLQYLELYGNSLNGTIPATLGNLTNLISLDLWDNKFSGMIPTSLGAISTLRYLRLYENNLTAEIPTSLGSLKSLVNLELQKNFLSGSIPESLGNIKSLQFLRLNDNMLTGTVPSEILSLVTAGNLTELNIAKNDLAGTVRSSGVRVTAIIQDKLKIA</sequence>
<dbReference type="PANTHER" id="PTHR23032">
    <property type="entry name" value="BRO1 DOMAIN-CONTAINING PROTEIN BROX"/>
    <property type="match status" value="1"/>
</dbReference>
<dbReference type="GO" id="GO:0016020">
    <property type="term" value="C:membrane"/>
    <property type="evidence" value="ECO:0007669"/>
    <property type="project" value="UniProtKB-SubCell"/>
</dbReference>
<name>A0A5J9UPG9_9POAL</name>
<comment type="caution">
    <text evidence="10">The sequence shown here is derived from an EMBL/GenBank/DDBJ whole genome shotgun (WGS) entry which is preliminary data.</text>
</comment>
<keyword evidence="8" id="KW-0472">Membrane</keyword>
<dbReference type="CDD" id="cd09034">
    <property type="entry name" value="BRO1_Alix_like"/>
    <property type="match status" value="1"/>
</dbReference>
<dbReference type="InterPro" id="IPR003591">
    <property type="entry name" value="Leu-rich_rpt_typical-subtyp"/>
</dbReference>
<dbReference type="InterPro" id="IPR004328">
    <property type="entry name" value="BRO1_dom"/>
</dbReference>
<evidence type="ECO:0000256" key="2">
    <source>
        <dbReference type="ARBA" id="ARBA00008901"/>
    </source>
</evidence>
<dbReference type="SMART" id="SM01041">
    <property type="entry name" value="BRO1"/>
    <property type="match status" value="1"/>
</dbReference>
<dbReference type="SUPFAM" id="SSF52058">
    <property type="entry name" value="L domain-like"/>
    <property type="match status" value="2"/>
</dbReference>
<dbReference type="PANTHER" id="PTHR23032:SF2">
    <property type="entry name" value="ENDOSOMAL TARGETING BRO1-LIKE DOMAIN-CONTAINING PROTEIN"/>
    <property type="match status" value="1"/>
</dbReference>
<evidence type="ECO:0000256" key="6">
    <source>
        <dbReference type="ARBA" id="ARBA00022737"/>
    </source>
</evidence>
<dbReference type="InterPro" id="IPR038499">
    <property type="entry name" value="BRO1_sf"/>
</dbReference>
<evidence type="ECO:0000256" key="7">
    <source>
        <dbReference type="ARBA" id="ARBA00022989"/>
    </source>
</evidence>
<dbReference type="Gramene" id="TVU25258">
    <property type="protein sequence ID" value="TVU25258"/>
    <property type="gene ID" value="EJB05_27748"/>
</dbReference>
<evidence type="ECO:0000256" key="8">
    <source>
        <dbReference type="ARBA" id="ARBA00023136"/>
    </source>
</evidence>
<dbReference type="Gene3D" id="3.80.10.10">
    <property type="entry name" value="Ribonuclease Inhibitor"/>
    <property type="match status" value="3"/>
</dbReference>
<dbReference type="Pfam" id="PF08263">
    <property type="entry name" value="LRRNT_2"/>
    <property type="match status" value="1"/>
</dbReference>
<keyword evidence="3" id="KW-0433">Leucine-rich repeat</keyword>
<feature type="domain" description="BRO1" evidence="9">
    <location>
        <begin position="56"/>
        <end position="425"/>
    </location>
</feature>
<dbReference type="InterPro" id="IPR032675">
    <property type="entry name" value="LRR_dom_sf"/>
</dbReference>
<dbReference type="AlphaFoldDB" id="A0A5J9UPG9"/>
<dbReference type="SMART" id="SM00369">
    <property type="entry name" value="LRR_TYP"/>
    <property type="match status" value="6"/>
</dbReference>
<evidence type="ECO:0000313" key="11">
    <source>
        <dbReference type="Proteomes" id="UP000324897"/>
    </source>
</evidence>
<keyword evidence="5" id="KW-0732">Signal</keyword>
<keyword evidence="6" id="KW-0677">Repeat</keyword>
<reference evidence="10 11" key="1">
    <citation type="journal article" date="2019" name="Sci. Rep.">
        <title>A high-quality genome of Eragrostis curvula grass provides insights into Poaceae evolution and supports new strategies to enhance forage quality.</title>
        <authorList>
            <person name="Carballo J."/>
            <person name="Santos B.A.C.M."/>
            <person name="Zappacosta D."/>
            <person name="Garbus I."/>
            <person name="Selva J.P."/>
            <person name="Gallo C.A."/>
            <person name="Diaz A."/>
            <person name="Albertini E."/>
            <person name="Caccamo M."/>
            <person name="Echenique V."/>
        </authorList>
    </citation>
    <scope>NUCLEOTIDE SEQUENCE [LARGE SCALE GENOMIC DNA]</scope>
    <source>
        <strain evidence="11">cv. Victoria</strain>
        <tissue evidence="10">Leaf</tissue>
    </source>
</reference>
<keyword evidence="7" id="KW-1133">Transmembrane helix</keyword>